<reference evidence="2 3" key="1">
    <citation type="submission" date="2022-10" db="EMBL/GenBank/DDBJ databases">
        <title>Defluviimonas sp. nov., isolated from ocean surface water.</title>
        <authorList>
            <person name="He W."/>
            <person name="Wang L."/>
            <person name="Zhang D.-F."/>
        </authorList>
    </citation>
    <scope>NUCLEOTIDE SEQUENCE [LARGE SCALE GENOMIC DNA]</scope>
    <source>
        <strain evidence="2 3">WL0002</strain>
    </source>
</reference>
<dbReference type="InterPro" id="IPR021214">
    <property type="entry name" value="DUF2568"/>
</dbReference>
<evidence type="ECO:0000313" key="3">
    <source>
        <dbReference type="Proteomes" id="UP001652542"/>
    </source>
</evidence>
<name>A0ABT2ZBN7_9RHOB</name>
<comment type="caution">
    <text evidence="2">The sequence shown here is derived from an EMBL/GenBank/DDBJ whole genome shotgun (WGS) entry which is preliminary data.</text>
</comment>
<keyword evidence="1" id="KW-0812">Transmembrane</keyword>
<proteinExistence type="predicted"/>
<feature type="transmembrane region" description="Helical" evidence="1">
    <location>
        <begin position="67"/>
        <end position="86"/>
    </location>
</feature>
<dbReference type="RefSeq" id="WP_263734164.1">
    <property type="nucleotide sequence ID" value="NZ_JAOWKY010000001.1"/>
</dbReference>
<dbReference type="Pfam" id="PF10823">
    <property type="entry name" value="DUF2568"/>
    <property type="match status" value="1"/>
</dbReference>
<dbReference type="EMBL" id="JAOWKY010000001">
    <property type="protein sequence ID" value="MCV2868559.1"/>
    <property type="molecule type" value="Genomic_DNA"/>
</dbReference>
<organism evidence="2 3">
    <name type="scientific">Albidovulum marisflavi</name>
    <dbReference type="NCBI Taxonomy" id="2984159"/>
    <lineage>
        <taxon>Bacteria</taxon>
        <taxon>Pseudomonadati</taxon>
        <taxon>Pseudomonadota</taxon>
        <taxon>Alphaproteobacteria</taxon>
        <taxon>Rhodobacterales</taxon>
        <taxon>Paracoccaceae</taxon>
        <taxon>Albidovulum</taxon>
    </lineage>
</organism>
<keyword evidence="3" id="KW-1185">Reference proteome</keyword>
<evidence type="ECO:0000256" key="1">
    <source>
        <dbReference type="SAM" id="Phobius"/>
    </source>
</evidence>
<accession>A0ABT2ZBN7</accession>
<sequence>MGLALNNALALLIEAWLVWAVARAGYAASDAALLRWPLALIATTLVVALWGLFAAPKSARRLGDSGLILFKIGAIAVGATATALVYGPVQAAVFAAFAATQLALAVRLGVL</sequence>
<evidence type="ECO:0000313" key="2">
    <source>
        <dbReference type="EMBL" id="MCV2868559.1"/>
    </source>
</evidence>
<dbReference type="Proteomes" id="UP001652542">
    <property type="component" value="Unassembled WGS sequence"/>
</dbReference>
<protein>
    <submittedName>
        <fullName evidence="2">YrdB family protein</fullName>
    </submittedName>
</protein>
<gene>
    <name evidence="2" type="ORF">OEW28_07950</name>
</gene>
<keyword evidence="1" id="KW-0472">Membrane</keyword>
<keyword evidence="1" id="KW-1133">Transmembrane helix</keyword>
<feature type="transmembrane region" description="Helical" evidence="1">
    <location>
        <begin position="92"/>
        <end position="110"/>
    </location>
</feature>
<feature type="transmembrane region" description="Helical" evidence="1">
    <location>
        <begin position="34"/>
        <end position="55"/>
    </location>
</feature>